<feature type="non-terminal residue" evidence="6">
    <location>
        <position position="107"/>
    </location>
</feature>
<dbReference type="InterPro" id="IPR007300">
    <property type="entry name" value="CidB/LrgB"/>
</dbReference>
<dbReference type="OrthoDB" id="412793at2759"/>
<keyword evidence="3 5" id="KW-1133">Transmembrane helix</keyword>
<organism evidence="6">
    <name type="scientific">Cladocopium goreaui</name>
    <dbReference type="NCBI Taxonomy" id="2562237"/>
    <lineage>
        <taxon>Eukaryota</taxon>
        <taxon>Sar</taxon>
        <taxon>Alveolata</taxon>
        <taxon>Dinophyceae</taxon>
        <taxon>Suessiales</taxon>
        <taxon>Symbiodiniaceae</taxon>
        <taxon>Cladocopium</taxon>
    </lineage>
</organism>
<evidence type="ECO:0000256" key="3">
    <source>
        <dbReference type="ARBA" id="ARBA00022989"/>
    </source>
</evidence>
<feature type="non-terminal residue" evidence="6">
    <location>
        <position position="1"/>
    </location>
</feature>
<dbReference type="Pfam" id="PF04172">
    <property type="entry name" value="LrgB"/>
    <property type="match status" value="1"/>
</dbReference>
<dbReference type="GO" id="GO:0016020">
    <property type="term" value="C:membrane"/>
    <property type="evidence" value="ECO:0007669"/>
    <property type="project" value="UniProtKB-SubCell"/>
</dbReference>
<gene>
    <name evidence="6" type="ORF">C1SCF055_LOCUS32160</name>
</gene>
<evidence type="ECO:0000256" key="2">
    <source>
        <dbReference type="ARBA" id="ARBA00022692"/>
    </source>
</evidence>
<keyword evidence="4 5" id="KW-0472">Membrane</keyword>
<dbReference type="EMBL" id="CAMXCT010003845">
    <property type="protein sequence ID" value="CAI4006528.1"/>
    <property type="molecule type" value="Genomic_DNA"/>
</dbReference>
<evidence type="ECO:0000256" key="4">
    <source>
        <dbReference type="ARBA" id="ARBA00023136"/>
    </source>
</evidence>
<dbReference type="Proteomes" id="UP001152797">
    <property type="component" value="Unassembled WGS sequence"/>
</dbReference>
<comment type="subcellular location">
    <subcellularLocation>
        <location evidence="1">Membrane</location>
        <topology evidence="1">Multi-pass membrane protein</topology>
    </subcellularLocation>
</comment>
<reference evidence="7" key="2">
    <citation type="submission" date="2024-04" db="EMBL/GenBank/DDBJ databases">
        <authorList>
            <person name="Chen Y."/>
            <person name="Shah S."/>
            <person name="Dougan E. K."/>
            <person name="Thang M."/>
            <person name="Chan C."/>
        </authorList>
    </citation>
    <scope>NUCLEOTIDE SEQUENCE [LARGE SCALE GENOMIC DNA]</scope>
</reference>
<dbReference type="PANTHER" id="PTHR30249:SF0">
    <property type="entry name" value="PLASTIDAL GLYCOLATE_GLYCERATE TRANSLOCATOR 1, CHLOROPLASTIC"/>
    <property type="match status" value="1"/>
</dbReference>
<evidence type="ECO:0000313" key="8">
    <source>
        <dbReference type="EMBL" id="CAL4793840.1"/>
    </source>
</evidence>
<dbReference type="PANTHER" id="PTHR30249">
    <property type="entry name" value="PUTATIVE SEROTONIN TRANSPORTER"/>
    <property type="match status" value="1"/>
</dbReference>
<evidence type="ECO:0000256" key="5">
    <source>
        <dbReference type="SAM" id="Phobius"/>
    </source>
</evidence>
<keyword evidence="2 5" id="KW-0812">Transmembrane</keyword>
<evidence type="ECO:0000313" key="7">
    <source>
        <dbReference type="EMBL" id="CAL1159903.1"/>
    </source>
</evidence>
<feature type="transmembrane region" description="Helical" evidence="5">
    <location>
        <begin position="21"/>
        <end position="42"/>
    </location>
</feature>
<proteinExistence type="predicted"/>
<evidence type="ECO:0000256" key="1">
    <source>
        <dbReference type="ARBA" id="ARBA00004141"/>
    </source>
</evidence>
<reference evidence="6" key="1">
    <citation type="submission" date="2022-10" db="EMBL/GenBank/DDBJ databases">
        <authorList>
            <person name="Chen Y."/>
            <person name="Dougan E. K."/>
            <person name="Chan C."/>
            <person name="Rhodes N."/>
            <person name="Thang M."/>
        </authorList>
    </citation>
    <scope>NUCLEOTIDE SEQUENCE</scope>
</reference>
<sequence>MCAALAGFTLAKRLPSNVQKFVHPLFICAAGTFLAAALWILLEHPGLHTMDVIRIYSDWPGGGALLYFLLPIAVVSLGLLLFENRLLIKKDLGPILATAACSTTVTI</sequence>
<comment type="caution">
    <text evidence="6">The sequence shown here is derived from an EMBL/GenBank/DDBJ whole genome shotgun (WGS) entry which is preliminary data.</text>
</comment>
<dbReference type="EMBL" id="CAMXCT030003845">
    <property type="protein sequence ID" value="CAL4793840.1"/>
    <property type="molecule type" value="Genomic_DNA"/>
</dbReference>
<dbReference type="AlphaFoldDB" id="A0A9P1DDA5"/>
<keyword evidence="9" id="KW-1185">Reference proteome</keyword>
<evidence type="ECO:0000313" key="6">
    <source>
        <dbReference type="EMBL" id="CAI4006528.1"/>
    </source>
</evidence>
<evidence type="ECO:0000313" key="9">
    <source>
        <dbReference type="Proteomes" id="UP001152797"/>
    </source>
</evidence>
<protein>
    <submittedName>
        <fullName evidence="8">RING-type domain-containing protein</fullName>
    </submittedName>
</protein>
<dbReference type="EMBL" id="CAMXCT020003845">
    <property type="protein sequence ID" value="CAL1159903.1"/>
    <property type="molecule type" value="Genomic_DNA"/>
</dbReference>
<accession>A0A9P1DDA5</accession>
<name>A0A9P1DDA5_9DINO</name>
<feature type="transmembrane region" description="Helical" evidence="5">
    <location>
        <begin position="62"/>
        <end position="82"/>
    </location>
</feature>